<dbReference type="Pfam" id="PF03446">
    <property type="entry name" value="NAD_binding_2"/>
    <property type="match status" value="1"/>
</dbReference>
<dbReference type="GO" id="GO:0050661">
    <property type="term" value="F:NADP binding"/>
    <property type="evidence" value="ECO:0007669"/>
    <property type="project" value="InterPro"/>
</dbReference>
<organism evidence="6 7">
    <name type="scientific">Chelatococcus asaccharovorans</name>
    <dbReference type="NCBI Taxonomy" id="28210"/>
    <lineage>
        <taxon>Bacteria</taxon>
        <taxon>Pseudomonadati</taxon>
        <taxon>Pseudomonadota</taxon>
        <taxon>Alphaproteobacteria</taxon>
        <taxon>Hyphomicrobiales</taxon>
        <taxon>Chelatococcaceae</taxon>
        <taxon>Chelatococcus</taxon>
    </lineage>
</organism>
<gene>
    <name evidence="6" type="ORF">C7450_11039</name>
</gene>
<comment type="caution">
    <text evidence="6">The sequence shown here is derived from an EMBL/GenBank/DDBJ whole genome shotgun (WGS) entry which is preliminary data.</text>
</comment>
<dbReference type="InterPro" id="IPR015815">
    <property type="entry name" value="HIBADH-related"/>
</dbReference>
<dbReference type="SUPFAM" id="SSF48179">
    <property type="entry name" value="6-phosphogluconate dehydrogenase C-terminal domain-like"/>
    <property type="match status" value="1"/>
</dbReference>
<dbReference type="InterPro" id="IPR029154">
    <property type="entry name" value="HIBADH-like_NADP-bd"/>
</dbReference>
<dbReference type="Proteomes" id="UP000248021">
    <property type="component" value="Unassembled WGS sequence"/>
</dbReference>
<evidence type="ECO:0000259" key="4">
    <source>
        <dbReference type="Pfam" id="PF03446"/>
    </source>
</evidence>
<dbReference type="PIRSF" id="PIRSF000103">
    <property type="entry name" value="HIBADH"/>
    <property type="match status" value="1"/>
</dbReference>
<evidence type="ECO:0000259" key="5">
    <source>
        <dbReference type="Pfam" id="PF14833"/>
    </source>
</evidence>
<evidence type="ECO:0000256" key="2">
    <source>
        <dbReference type="ARBA" id="ARBA00023027"/>
    </source>
</evidence>
<dbReference type="Gene3D" id="3.40.50.720">
    <property type="entry name" value="NAD(P)-binding Rossmann-like Domain"/>
    <property type="match status" value="1"/>
</dbReference>
<dbReference type="PANTHER" id="PTHR22981:SF7">
    <property type="entry name" value="3-HYDROXYISOBUTYRATE DEHYDROGENASE, MITOCHONDRIAL"/>
    <property type="match status" value="1"/>
</dbReference>
<dbReference type="AlphaFoldDB" id="A0A2V3TYX2"/>
<dbReference type="RefSeq" id="WP_110376707.1">
    <property type="nucleotide sequence ID" value="NZ_JAHBRY010000003.1"/>
</dbReference>
<dbReference type="InterPro" id="IPR036291">
    <property type="entry name" value="NAD(P)-bd_dom_sf"/>
</dbReference>
<feature type="domain" description="6-phosphogluconate dehydrogenase NADP-binding" evidence="4">
    <location>
        <begin position="3"/>
        <end position="162"/>
    </location>
</feature>
<feature type="domain" description="3-hydroxyisobutyrate dehydrogenase-like NAD-binding" evidence="5">
    <location>
        <begin position="165"/>
        <end position="285"/>
    </location>
</feature>
<evidence type="ECO:0000313" key="6">
    <source>
        <dbReference type="EMBL" id="PXW55102.1"/>
    </source>
</evidence>
<evidence type="ECO:0000313" key="7">
    <source>
        <dbReference type="Proteomes" id="UP000248021"/>
    </source>
</evidence>
<dbReference type="GO" id="GO:0016054">
    <property type="term" value="P:organic acid catabolic process"/>
    <property type="evidence" value="ECO:0007669"/>
    <property type="project" value="UniProtKB-ARBA"/>
</dbReference>
<dbReference type="InterPro" id="IPR013328">
    <property type="entry name" value="6PGD_dom2"/>
</dbReference>
<dbReference type="InterPro" id="IPR008927">
    <property type="entry name" value="6-PGluconate_DH-like_C_sf"/>
</dbReference>
<dbReference type="GO" id="GO:0051287">
    <property type="term" value="F:NAD binding"/>
    <property type="evidence" value="ECO:0007669"/>
    <property type="project" value="InterPro"/>
</dbReference>
<reference evidence="6 7" key="1">
    <citation type="submission" date="2018-05" db="EMBL/GenBank/DDBJ databases">
        <title>Genomic Encyclopedia of Type Strains, Phase IV (KMG-IV): sequencing the most valuable type-strain genomes for metagenomic binning, comparative biology and taxonomic classification.</title>
        <authorList>
            <person name="Goeker M."/>
        </authorList>
    </citation>
    <scope>NUCLEOTIDE SEQUENCE [LARGE SCALE GENOMIC DNA]</scope>
    <source>
        <strain evidence="6 7">DSM 6462</strain>
    </source>
</reference>
<dbReference type="PANTHER" id="PTHR22981">
    <property type="entry name" value="3-HYDROXYISOBUTYRATE DEHYDROGENASE-RELATED"/>
    <property type="match status" value="1"/>
</dbReference>
<proteinExistence type="predicted"/>
<evidence type="ECO:0000256" key="3">
    <source>
        <dbReference type="PIRSR" id="PIRSR000103-1"/>
    </source>
</evidence>
<dbReference type="GO" id="GO:0016616">
    <property type="term" value="F:oxidoreductase activity, acting on the CH-OH group of donors, NAD or NADP as acceptor"/>
    <property type="evidence" value="ECO:0007669"/>
    <property type="project" value="TreeGrafter"/>
</dbReference>
<keyword evidence="1" id="KW-0560">Oxidoreductase</keyword>
<feature type="active site" evidence="3">
    <location>
        <position position="171"/>
    </location>
</feature>
<keyword evidence="2" id="KW-0520">NAD</keyword>
<dbReference type="InterPro" id="IPR002204">
    <property type="entry name" value="3-OH-isobutyrate_DH-rel_CS"/>
</dbReference>
<keyword evidence="7" id="KW-1185">Reference proteome</keyword>
<dbReference type="InterPro" id="IPR006115">
    <property type="entry name" value="6PGDH_NADP-bd"/>
</dbReference>
<sequence>MDTIGFLGLGTMGGPMARNVLRKGYSVKGFDLNRAAVEAHVAAGGQAASSLGDLAAGSDVVITMLPDGPDVERAVLGEGGLIHAMQAGSVLIDMSTIDPAVTRRVGAALAEKGILMVDSPVGKTVDHAIAGTLTLMVGGDAATIERVRPVLMCMGADLFHCGGLGMGEALKLTNNFLAATILSATTEALVMGKKAGLSLELMTDVMRTTMAWNNQFAIALPKKGLAGDFTAGFMVKLGEKDQRLAVAMGKALGVETPVGAAAYATLTEARNAGFADLDVTAVLRLREEQAGVTVRLKHDA</sequence>
<dbReference type="Pfam" id="PF14833">
    <property type="entry name" value="NAD_binding_11"/>
    <property type="match status" value="1"/>
</dbReference>
<accession>A0A2V3TYX2</accession>
<evidence type="ECO:0000256" key="1">
    <source>
        <dbReference type="ARBA" id="ARBA00023002"/>
    </source>
</evidence>
<dbReference type="PROSITE" id="PS00895">
    <property type="entry name" value="3_HYDROXYISOBUT_DH"/>
    <property type="match status" value="1"/>
</dbReference>
<protein>
    <submittedName>
        <fullName evidence="6">4-hydroxybutyrate dehydrogenase/sulfolactaldehyde 3-reductase</fullName>
    </submittedName>
</protein>
<dbReference type="EMBL" id="QJJK01000010">
    <property type="protein sequence ID" value="PXW55102.1"/>
    <property type="molecule type" value="Genomic_DNA"/>
</dbReference>
<dbReference type="Gene3D" id="1.10.1040.10">
    <property type="entry name" value="N-(1-d-carboxylethyl)-l-norvaline Dehydrogenase, domain 2"/>
    <property type="match status" value="1"/>
</dbReference>
<name>A0A2V3TYX2_9HYPH</name>
<dbReference type="OrthoDB" id="9812907at2"/>
<dbReference type="SUPFAM" id="SSF51735">
    <property type="entry name" value="NAD(P)-binding Rossmann-fold domains"/>
    <property type="match status" value="1"/>
</dbReference>